<dbReference type="GO" id="GO:0016607">
    <property type="term" value="C:nuclear speck"/>
    <property type="evidence" value="ECO:0007669"/>
    <property type="project" value="UniProtKB-SubCell"/>
</dbReference>
<dbReference type="PANTHER" id="PTHR32170">
    <property type="entry name" value="PROTEASOME ACTIVATOR COMPLEX SUBUNIT 4"/>
    <property type="match status" value="1"/>
</dbReference>
<name>A0A9W7Y2F1_9FUNG</name>
<dbReference type="SUPFAM" id="SSF48371">
    <property type="entry name" value="ARM repeat"/>
    <property type="match status" value="1"/>
</dbReference>
<sequence>MRLDEVEWAAYLPYNRGTESEDFEHELVSQLKLCVLGSNSNYVSVSLPQRVRICRILYELISTQSLDLGLFGTCCSTLTRLLRRETQLTIEDLSLDWRRLYDLIKTLTFPEQWQDNLIQNRSKLKKVVELICAVNRYFPPSASREVLKELLPHVQFNSMDWQLLNVQMINLFMPTAAPPESYCMSDDDKPERWLPTIFSLWSFNLRISGYDAYFMNLVTCLAIEQKGRFKFTNQQIRFAFASGLHFFNLPVTRGTASLPRSVTTSLADSSNFYQLPQNGLLPLSEERAHTFARFIVYTMHGEEPGGTLELFEQLVQMIEPFYHPSNNGSWSGILSRFLRHLSKELLDRVRMEAEPDCKVPENMRLTRRMRRRFVLSTRTLAMLILFSKGEDSVTMSHSTLKHLAEIEPDLIFGPLLDTLYTAIDSVTETHRMISAMRALAKLASTLSNFELYPEGAQHIAPLLVLTLPGIDVNDPTKTWFALTFICNLCLNGVVLRELPAVGDMPMTYLKESDSSAYEEDLGIDGAPEVDMDRVEWMTRASTAQFETWLDQYLRRVFVLVDNMSSSLESTNPSALSPSSSSSEFGLQMMVSHTTETVLLQCSERYYPMVTRLITDFATSISSLSAVEGMCRIVQAFACALPEQALPALVPLSCERITEEVNNGIGSQPSLSMHTQSHSETTLIWYASILSRLVNCQCGELLVKYKDQIRATIELMLEKCLSRQVYQLASTTLNRMVSTMAMIYPERGHSVSPEMWASTEFQQNHFRYWGQHPEIDSESFDIKWHVAGPKEIGCVLEIVRGVVRPLVGKMTHLLDTMRGSPSSNVKNIDNVRMHRMLVALRFGVQCLGMLIPPPCREVGAEDLANVIVEDSDAYNMPPRYRLGKQVDAGYIFAEGTAEYEEIFAIREEIGSVAACALAFMAESSEDNVENIKALILLAQSYMCNFGIDRSVLSSYRRSWSFGLDGFTLDNKKAIMPWLFAARRAECSQLSRLLHNSRFRDTTSLGEEISSRVAHFCLSQYAEVRKHAVAALDDITALIPSLKYPLIPRFLSELDASESSDPERMTGALRVLDTPPMRRTCLRDWRFFPKLVLALCRAQHEDKPQVKKLVRNTAVAQVVHVAAPHPVSDVSQDIRNMVLELSGDNPKDASVQRIKTECQDQYLFASAENLQLINSLVDILRDAGTTWRFAAIAGYYLDQLSSVETPLSSRVVATLAENLTSDLVLFRESAAIYLTQLLCRIKHRSRPESDFSALEKSQPSKDYATLCERALAGDEEALNAPFLDNPAAGWFVWPDEVRLFPQIPSGAEEPFGHIDPASQEAYDAVRSVIFRDDKWERIARLFSIESARVPEEDSFGVSRAMLHEQLFALFGLPLLEKAWSSINSLAQDFERTGAQRAAAEIVAGVMRGSKHWNRDALARMWDLFIPLLTSVFSRLRPDTLRFWQVCLQYAFARRDPRRYLPLIRLVIYANAFDPQAEAPFAEAAKLELMRVLISSWDWRIASAIISSKPRLLDALAHPYKQVRDATGVVMYMLSSSEFSVSYDSVGTAIEDLARYGSTGRDFSHWIGTSRTQNLIRDMITSVSDWKADHIPSNEGTSNYIRGCKTLLTFFLASFGYSSRRLAIEHIPEILPLFSLLQEQHDDEDVARLANIVMQFLSQILYTADISEGVANKILALLDESAMWHVVNKSLPLLCTLTFSNRFTLSREVRSRILDTTAAFLEHDQLEVRQSASSSLTSLVKCASPQVITDINSKFSAKLQKRLPRVRHGKPLKSPAAYSKLVLTRHAGVLGLSCLVLAFPYTIPDWMPEVLVLLANCMDDPNPIQGTVQRTFAEFRRTHMDTWHEDRKKFTSAQLEILTDMLVSPCYYA</sequence>
<dbReference type="InterPro" id="IPR016024">
    <property type="entry name" value="ARM-type_fold"/>
</dbReference>
<dbReference type="PANTHER" id="PTHR32170:SF3">
    <property type="entry name" value="PROTEASOME ACTIVATOR COMPLEX SUBUNIT 4"/>
    <property type="match status" value="1"/>
</dbReference>
<accession>A0A9W7Y2F1</accession>
<dbReference type="GO" id="GO:0006281">
    <property type="term" value="P:DNA repair"/>
    <property type="evidence" value="ECO:0007669"/>
    <property type="project" value="UniProtKB-KW"/>
</dbReference>
<dbReference type="InterPro" id="IPR035309">
    <property type="entry name" value="PSME4"/>
</dbReference>
<dbReference type="GO" id="GO:0000502">
    <property type="term" value="C:proteasome complex"/>
    <property type="evidence" value="ECO:0007669"/>
    <property type="project" value="UniProtKB-KW"/>
</dbReference>
<proteinExistence type="inferred from homology"/>
<comment type="similarity">
    <text evidence="3">Belongs to the BLM10 family.</text>
</comment>
<feature type="domain" description="Proteasome activator Blm10 middle HEAT repeats region" evidence="10">
    <location>
        <begin position="312"/>
        <end position="842"/>
    </location>
</feature>
<evidence type="ECO:0000256" key="4">
    <source>
        <dbReference type="ARBA" id="ARBA00022490"/>
    </source>
</evidence>
<evidence type="ECO:0000313" key="13">
    <source>
        <dbReference type="Proteomes" id="UP001149813"/>
    </source>
</evidence>
<evidence type="ECO:0000256" key="7">
    <source>
        <dbReference type="ARBA" id="ARBA00023204"/>
    </source>
</evidence>
<dbReference type="GO" id="GO:0005829">
    <property type="term" value="C:cytosol"/>
    <property type="evidence" value="ECO:0007669"/>
    <property type="project" value="TreeGrafter"/>
</dbReference>
<dbReference type="Proteomes" id="UP001149813">
    <property type="component" value="Unassembled WGS sequence"/>
</dbReference>
<keyword evidence="7" id="KW-0234">DNA repair</keyword>
<evidence type="ECO:0000259" key="10">
    <source>
        <dbReference type="Pfam" id="PF16507"/>
    </source>
</evidence>
<keyword evidence="4" id="KW-0963">Cytoplasm</keyword>
<keyword evidence="8" id="KW-0539">Nucleus</keyword>
<dbReference type="InterPro" id="IPR032430">
    <property type="entry name" value="Blm10_mid"/>
</dbReference>
<evidence type="ECO:0000256" key="5">
    <source>
        <dbReference type="ARBA" id="ARBA00022737"/>
    </source>
</evidence>
<keyword evidence="13" id="KW-1185">Reference proteome</keyword>
<evidence type="ECO:0000256" key="2">
    <source>
        <dbReference type="ARBA" id="ARBA00004496"/>
    </source>
</evidence>
<evidence type="ECO:0000256" key="3">
    <source>
        <dbReference type="ARBA" id="ARBA00005739"/>
    </source>
</evidence>
<dbReference type="Pfam" id="PF11919">
    <property type="entry name" value="PSME4_C"/>
    <property type="match status" value="1"/>
</dbReference>
<feature type="domain" description="Proteasome activator complex subunit 4 C-terminal" evidence="9">
    <location>
        <begin position="1780"/>
        <end position="1866"/>
    </location>
</feature>
<evidence type="ECO:0000256" key="8">
    <source>
        <dbReference type="ARBA" id="ARBA00023242"/>
    </source>
</evidence>
<evidence type="ECO:0000256" key="6">
    <source>
        <dbReference type="ARBA" id="ARBA00022763"/>
    </source>
</evidence>
<keyword evidence="5" id="KW-0677">Repeat</keyword>
<protein>
    <submittedName>
        <fullName evidence="12">Proteasome activator BLM10</fullName>
    </submittedName>
</protein>
<reference evidence="12" key="1">
    <citation type="submission" date="2022-07" db="EMBL/GenBank/DDBJ databases">
        <title>Phylogenomic reconstructions and comparative analyses of Kickxellomycotina fungi.</title>
        <authorList>
            <person name="Reynolds N.K."/>
            <person name="Stajich J.E."/>
            <person name="Barry K."/>
            <person name="Grigoriev I.V."/>
            <person name="Crous P."/>
            <person name="Smith M.E."/>
        </authorList>
    </citation>
    <scope>NUCLEOTIDE SEQUENCE</scope>
    <source>
        <strain evidence="12">NBRC 32514</strain>
    </source>
</reference>
<dbReference type="GO" id="GO:0010499">
    <property type="term" value="P:proteasomal ubiquitin-independent protein catabolic process"/>
    <property type="evidence" value="ECO:0007669"/>
    <property type="project" value="TreeGrafter"/>
</dbReference>
<dbReference type="GO" id="GO:0070628">
    <property type="term" value="F:proteasome binding"/>
    <property type="evidence" value="ECO:0007669"/>
    <property type="project" value="InterPro"/>
</dbReference>
<dbReference type="InterPro" id="IPR021843">
    <property type="entry name" value="PSME4_C"/>
</dbReference>
<keyword evidence="12" id="KW-0647">Proteasome</keyword>
<comment type="caution">
    <text evidence="12">The sequence shown here is derived from an EMBL/GenBank/DDBJ whole genome shotgun (WGS) entry which is preliminary data.</text>
</comment>
<dbReference type="InterPro" id="IPR055455">
    <property type="entry name" value="HEAT_PSME4"/>
</dbReference>
<dbReference type="Gene3D" id="1.25.10.10">
    <property type="entry name" value="Leucine-rich Repeat Variant"/>
    <property type="match status" value="1"/>
</dbReference>
<dbReference type="OrthoDB" id="17907at2759"/>
<keyword evidence="6" id="KW-0227">DNA damage</keyword>
<dbReference type="GO" id="GO:0016504">
    <property type="term" value="F:peptidase activator activity"/>
    <property type="evidence" value="ECO:0007669"/>
    <property type="project" value="InterPro"/>
</dbReference>
<organism evidence="12 13">
    <name type="scientific">Coemansia erecta</name>
    <dbReference type="NCBI Taxonomy" id="147472"/>
    <lineage>
        <taxon>Eukaryota</taxon>
        <taxon>Fungi</taxon>
        <taxon>Fungi incertae sedis</taxon>
        <taxon>Zoopagomycota</taxon>
        <taxon>Kickxellomycotina</taxon>
        <taxon>Kickxellomycetes</taxon>
        <taxon>Kickxellales</taxon>
        <taxon>Kickxellaceae</taxon>
        <taxon>Coemansia</taxon>
    </lineage>
</organism>
<gene>
    <name evidence="12" type="primary">BLM3</name>
    <name evidence="12" type="ORF">LPJ53_000135</name>
</gene>
<evidence type="ECO:0000259" key="11">
    <source>
        <dbReference type="Pfam" id="PF23096"/>
    </source>
</evidence>
<dbReference type="Pfam" id="PF16507">
    <property type="entry name" value="HEAT_PSME4_mid"/>
    <property type="match status" value="1"/>
</dbReference>
<evidence type="ECO:0000259" key="9">
    <source>
        <dbReference type="Pfam" id="PF11919"/>
    </source>
</evidence>
<evidence type="ECO:0000256" key="1">
    <source>
        <dbReference type="ARBA" id="ARBA00004324"/>
    </source>
</evidence>
<dbReference type="EMBL" id="JANBOJ010000002">
    <property type="protein sequence ID" value="KAJ1725656.1"/>
    <property type="molecule type" value="Genomic_DNA"/>
</dbReference>
<dbReference type="Pfam" id="PF23096">
    <property type="entry name" value="HEAT_PSME4"/>
    <property type="match status" value="1"/>
</dbReference>
<dbReference type="InterPro" id="IPR011989">
    <property type="entry name" value="ARM-like"/>
</dbReference>
<feature type="domain" description="Proteasome activator complex subunit 4-like HEAT repeat-like" evidence="11">
    <location>
        <begin position="1279"/>
        <end position="1486"/>
    </location>
</feature>
<comment type="subcellular location">
    <subcellularLocation>
        <location evidence="2">Cytoplasm</location>
    </subcellularLocation>
    <subcellularLocation>
        <location evidence="1">Nucleus speckle</location>
    </subcellularLocation>
</comment>
<evidence type="ECO:0000313" key="12">
    <source>
        <dbReference type="EMBL" id="KAJ1725656.1"/>
    </source>
</evidence>